<keyword evidence="6" id="KW-0285">Flavoprotein</keyword>
<comment type="cofactor">
    <cofactor evidence="1">
        <name>FAD</name>
        <dbReference type="ChEBI" id="CHEBI:57692"/>
    </cofactor>
</comment>
<accession>A0A0U1M5S9</accession>
<evidence type="ECO:0000256" key="6">
    <source>
        <dbReference type="ARBA" id="ARBA00022630"/>
    </source>
</evidence>
<evidence type="ECO:0000256" key="8">
    <source>
        <dbReference type="ARBA" id="ARBA00023002"/>
    </source>
</evidence>
<dbReference type="Gene3D" id="3.30.560.10">
    <property type="entry name" value="Glucose Oxidase, domain 3"/>
    <property type="match status" value="2"/>
</dbReference>
<dbReference type="InterPro" id="IPR036188">
    <property type="entry name" value="FAD/NAD-bd_sf"/>
</dbReference>
<dbReference type="SUPFAM" id="SSF51905">
    <property type="entry name" value="FAD/NAD(P)-binding domain"/>
    <property type="match status" value="1"/>
</dbReference>
<dbReference type="Gene3D" id="4.10.450.10">
    <property type="entry name" value="Glucose Oxidase, domain 2"/>
    <property type="match status" value="1"/>
</dbReference>
<dbReference type="AlphaFoldDB" id="A0A0U1M5S9"/>
<dbReference type="PROSITE" id="PS00624">
    <property type="entry name" value="GMC_OXRED_2"/>
    <property type="match status" value="1"/>
</dbReference>
<dbReference type="GO" id="GO:0050660">
    <property type="term" value="F:flavin adenine dinucleotide binding"/>
    <property type="evidence" value="ECO:0007669"/>
    <property type="project" value="InterPro"/>
</dbReference>
<evidence type="ECO:0000256" key="7">
    <source>
        <dbReference type="ARBA" id="ARBA00022827"/>
    </source>
</evidence>
<keyword evidence="5" id="KW-0964">Secreted</keyword>
<evidence type="ECO:0000313" key="12">
    <source>
        <dbReference type="EMBL" id="CRG90400.1"/>
    </source>
</evidence>
<name>A0A0U1M5S9_TALIS</name>
<comment type="subunit">
    <text evidence="4">Homodimer.</text>
</comment>
<evidence type="ECO:0000313" key="13">
    <source>
        <dbReference type="Proteomes" id="UP000054383"/>
    </source>
</evidence>
<evidence type="ECO:0000256" key="5">
    <source>
        <dbReference type="ARBA" id="ARBA00022512"/>
    </source>
</evidence>
<dbReference type="OMA" id="RIRCTRM"/>
<keyword evidence="5" id="KW-0134">Cell wall</keyword>
<proteinExistence type="inferred from homology"/>
<dbReference type="PANTHER" id="PTHR11552:SF123">
    <property type="entry name" value="GMC OXIDOREDUCTASE (AFU_ORTHOLOGUE AFUA_2G01770)-RELATED"/>
    <property type="match status" value="1"/>
</dbReference>
<keyword evidence="7" id="KW-0274">FAD</keyword>
<dbReference type="InterPro" id="IPR012132">
    <property type="entry name" value="GMC_OxRdtase"/>
</dbReference>
<comment type="similarity">
    <text evidence="3">Belongs to the GMC oxidoreductase family.</text>
</comment>
<evidence type="ECO:0000256" key="3">
    <source>
        <dbReference type="ARBA" id="ARBA00010790"/>
    </source>
</evidence>
<dbReference type="EMBL" id="CVMT01000007">
    <property type="protein sequence ID" value="CRG90400.1"/>
    <property type="molecule type" value="Genomic_DNA"/>
</dbReference>
<organism evidence="12 13">
    <name type="scientific">Talaromyces islandicus</name>
    <name type="common">Penicillium islandicum</name>
    <dbReference type="NCBI Taxonomy" id="28573"/>
    <lineage>
        <taxon>Eukaryota</taxon>
        <taxon>Fungi</taxon>
        <taxon>Dikarya</taxon>
        <taxon>Ascomycota</taxon>
        <taxon>Pezizomycotina</taxon>
        <taxon>Eurotiomycetes</taxon>
        <taxon>Eurotiomycetidae</taxon>
        <taxon>Eurotiales</taxon>
        <taxon>Trichocomaceae</taxon>
        <taxon>Talaromyces</taxon>
        <taxon>Talaromyces sect. Islandici</taxon>
    </lineage>
</organism>
<dbReference type="EC" id="1.1.3.4" evidence="10"/>
<evidence type="ECO:0000256" key="4">
    <source>
        <dbReference type="ARBA" id="ARBA00011738"/>
    </source>
</evidence>
<dbReference type="Gene3D" id="3.50.50.60">
    <property type="entry name" value="FAD/NAD(P)-binding domain"/>
    <property type="match status" value="3"/>
</dbReference>
<dbReference type="Proteomes" id="UP000054383">
    <property type="component" value="Unassembled WGS sequence"/>
</dbReference>
<dbReference type="InterPro" id="IPR007867">
    <property type="entry name" value="GMC_OxRtase_C"/>
</dbReference>
<feature type="domain" description="Glucose-methanol-choline oxidoreductase N-terminal" evidence="11">
    <location>
        <begin position="204"/>
        <end position="218"/>
    </location>
</feature>
<evidence type="ECO:0000256" key="9">
    <source>
        <dbReference type="ARBA" id="ARBA00049435"/>
    </source>
</evidence>
<comment type="subcellular location">
    <subcellularLocation>
        <location evidence="2">Secreted</location>
        <location evidence="2">Cell wall</location>
    </subcellularLocation>
</comment>
<protein>
    <recommendedName>
        <fullName evidence="10">glucose oxidase</fullName>
        <ecNumber evidence="10">1.1.3.4</ecNumber>
    </recommendedName>
</protein>
<dbReference type="GO" id="GO:0046562">
    <property type="term" value="F:beta-D-glucose oxidase activity"/>
    <property type="evidence" value="ECO:0007669"/>
    <property type="project" value="UniProtKB-EC"/>
</dbReference>
<dbReference type="InterPro" id="IPR027424">
    <property type="entry name" value="Glucose_Oxidase_domain_2"/>
</dbReference>
<evidence type="ECO:0000259" key="11">
    <source>
        <dbReference type="PROSITE" id="PS00624"/>
    </source>
</evidence>
<comment type="catalytic activity">
    <reaction evidence="9">
        <text>beta-D-glucose + O2 = D-glucono-1,5-lactone + H2O2</text>
        <dbReference type="Rhea" id="RHEA:11428"/>
        <dbReference type="ChEBI" id="CHEBI:15379"/>
        <dbReference type="ChEBI" id="CHEBI:15903"/>
        <dbReference type="ChEBI" id="CHEBI:16217"/>
        <dbReference type="ChEBI" id="CHEBI:16240"/>
        <dbReference type="EC" id="1.1.3.4"/>
    </reaction>
    <physiologicalReaction direction="left-to-right" evidence="9">
        <dbReference type="Rhea" id="RHEA:11429"/>
    </physiologicalReaction>
</comment>
<dbReference type="PANTHER" id="PTHR11552">
    <property type="entry name" value="GLUCOSE-METHANOL-CHOLINE GMC OXIDOREDUCTASE"/>
    <property type="match status" value="1"/>
</dbReference>
<sequence length="356" mass="39175">MPPETYDYADRRRRHGDPSLSIVVIEAGSDVSNRADVLEGLPQKQLGGRSIANAAGKVLRGSTAINAGALTRGDKQNYDHWVNVAKDSRWSYDGLLPYFRKFETFHDSHGDANSHRFDGPIKEITPHERRRTPGVAEMIEDRLDGQRIVAPFIYPLDGVDVVTNTLVKRVIIKDISSKKVATAVELADNETGIAADREFIVSTGAYRSPQVLMLSGLGPKDELDKHAIDVYGAPDVGLHLHDHLRVLQWWKLKNPEKGLDWSVPKQGLLDALAADGNLDNAAVASQRSHPEKWIMSMYYPAGTLSMGEVVDTDMRVKGVEGLHVVDASVIPVPLAGHLQNCIYAMAEQAADIILNH</sequence>
<dbReference type="STRING" id="28573.A0A0U1M5S9"/>
<evidence type="ECO:0000256" key="1">
    <source>
        <dbReference type="ARBA" id="ARBA00001974"/>
    </source>
</evidence>
<keyword evidence="13" id="KW-1185">Reference proteome</keyword>
<dbReference type="OrthoDB" id="269227at2759"/>
<reference evidence="12 13" key="1">
    <citation type="submission" date="2015-04" db="EMBL/GenBank/DDBJ databases">
        <authorList>
            <person name="Syromyatnikov M.Y."/>
            <person name="Popov V.N."/>
        </authorList>
    </citation>
    <scope>NUCLEOTIDE SEQUENCE [LARGE SCALE GENOMIC DNA]</scope>
    <source>
        <strain evidence="12">WF-38-12</strain>
    </source>
</reference>
<evidence type="ECO:0000256" key="2">
    <source>
        <dbReference type="ARBA" id="ARBA00004191"/>
    </source>
</evidence>
<keyword evidence="8" id="KW-0560">Oxidoreductase</keyword>
<dbReference type="Pfam" id="PF05199">
    <property type="entry name" value="GMC_oxred_C"/>
    <property type="match status" value="1"/>
</dbReference>
<dbReference type="InterPro" id="IPR000172">
    <property type="entry name" value="GMC_OxRdtase_N"/>
</dbReference>
<dbReference type="Pfam" id="PF00732">
    <property type="entry name" value="GMC_oxred_N"/>
    <property type="match status" value="2"/>
</dbReference>
<evidence type="ECO:0000256" key="10">
    <source>
        <dbReference type="ARBA" id="ARBA00049722"/>
    </source>
</evidence>
<gene>
    <name evidence="12" type="ORF">PISL3812_07444</name>
</gene>